<proteinExistence type="predicted"/>
<protein>
    <submittedName>
        <fullName evidence="2">Uncharacterized protein</fullName>
    </submittedName>
</protein>
<organism evidence="2 3">
    <name type="scientific">Haloarcula saliterrae</name>
    <dbReference type="NCBI Taxonomy" id="2950534"/>
    <lineage>
        <taxon>Archaea</taxon>
        <taxon>Methanobacteriati</taxon>
        <taxon>Methanobacteriota</taxon>
        <taxon>Stenosarchaea group</taxon>
        <taxon>Halobacteria</taxon>
        <taxon>Halobacteriales</taxon>
        <taxon>Haloarculaceae</taxon>
        <taxon>Haloarcula</taxon>
    </lineage>
</organism>
<evidence type="ECO:0000256" key="1">
    <source>
        <dbReference type="SAM" id="MobiDB-lite"/>
    </source>
</evidence>
<dbReference type="EMBL" id="JAMQON010000001">
    <property type="protein sequence ID" value="MDS0258345.1"/>
    <property type="molecule type" value="Genomic_DNA"/>
</dbReference>
<feature type="region of interest" description="Disordered" evidence="1">
    <location>
        <begin position="1"/>
        <end position="21"/>
    </location>
</feature>
<sequence length="77" mass="8746">MEPKSNSQRQEPTGDTDEEGDATYLCRVCQRRIPPTADPQRREELVHRECLAELRCGISLGDPGTRHSLRTRDHDTG</sequence>
<name>A0ABU2F7V9_9EURY</name>
<feature type="compositionally biased region" description="Polar residues" evidence="1">
    <location>
        <begin position="1"/>
        <end position="13"/>
    </location>
</feature>
<keyword evidence="3" id="KW-1185">Reference proteome</keyword>
<reference evidence="2 3" key="1">
    <citation type="submission" date="2022-06" db="EMBL/GenBank/DDBJ databases">
        <title>Haloarcula sp. a new haloarchaeum isolate from saline soil.</title>
        <authorList>
            <person name="Strakova D."/>
            <person name="Galisteo C."/>
            <person name="Sanchez-Porro C."/>
            <person name="Ventosa A."/>
        </authorList>
    </citation>
    <scope>NUCLEOTIDE SEQUENCE [LARGE SCALE GENOMIC DNA]</scope>
    <source>
        <strain evidence="2 3">S1CR25-12</strain>
    </source>
</reference>
<comment type="caution">
    <text evidence="2">The sequence shown here is derived from an EMBL/GenBank/DDBJ whole genome shotgun (WGS) entry which is preliminary data.</text>
</comment>
<accession>A0ABU2F7V9</accession>
<dbReference type="RefSeq" id="WP_310917913.1">
    <property type="nucleotide sequence ID" value="NZ_JAMQON010000001.1"/>
</dbReference>
<evidence type="ECO:0000313" key="2">
    <source>
        <dbReference type="EMBL" id="MDS0258345.1"/>
    </source>
</evidence>
<gene>
    <name evidence="2" type="ORF">NDI56_02845</name>
</gene>
<evidence type="ECO:0000313" key="3">
    <source>
        <dbReference type="Proteomes" id="UP001259659"/>
    </source>
</evidence>
<dbReference type="Proteomes" id="UP001259659">
    <property type="component" value="Unassembled WGS sequence"/>
</dbReference>